<dbReference type="Pfam" id="PF01490">
    <property type="entry name" value="Aa_trans"/>
    <property type="match status" value="1"/>
</dbReference>
<evidence type="ECO:0000313" key="7">
    <source>
        <dbReference type="WBParaSite" id="ACRNAN_scaffold2169.g28354.t1"/>
    </source>
</evidence>
<evidence type="ECO:0000256" key="2">
    <source>
        <dbReference type="ARBA" id="ARBA00022692"/>
    </source>
</evidence>
<reference evidence="7" key="1">
    <citation type="submission" date="2022-11" db="UniProtKB">
        <authorList>
            <consortium name="WormBaseParasite"/>
        </authorList>
    </citation>
    <scope>IDENTIFICATION</scope>
</reference>
<keyword evidence="4" id="KW-0472">Membrane</keyword>
<feature type="domain" description="Amino acid transporter transmembrane" evidence="5">
    <location>
        <begin position="52"/>
        <end position="85"/>
    </location>
</feature>
<evidence type="ECO:0000256" key="3">
    <source>
        <dbReference type="ARBA" id="ARBA00022989"/>
    </source>
</evidence>
<keyword evidence="6" id="KW-1185">Reference proteome</keyword>
<dbReference type="Proteomes" id="UP000887540">
    <property type="component" value="Unplaced"/>
</dbReference>
<dbReference type="WBParaSite" id="ACRNAN_scaffold2169.g28354.t1">
    <property type="protein sequence ID" value="ACRNAN_scaffold2169.g28354.t1"/>
    <property type="gene ID" value="ACRNAN_scaffold2169.g28354"/>
</dbReference>
<protein>
    <submittedName>
        <fullName evidence="7">Amino acid transporter transmembrane domain-containing protein</fullName>
    </submittedName>
</protein>
<keyword evidence="2" id="KW-0812">Transmembrane</keyword>
<evidence type="ECO:0000313" key="6">
    <source>
        <dbReference type="Proteomes" id="UP000887540"/>
    </source>
</evidence>
<evidence type="ECO:0000256" key="4">
    <source>
        <dbReference type="ARBA" id="ARBA00023136"/>
    </source>
</evidence>
<organism evidence="6 7">
    <name type="scientific">Acrobeloides nanus</name>
    <dbReference type="NCBI Taxonomy" id="290746"/>
    <lineage>
        <taxon>Eukaryota</taxon>
        <taxon>Metazoa</taxon>
        <taxon>Ecdysozoa</taxon>
        <taxon>Nematoda</taxon>
        <taxon>Chromadorea</taxon>
        <taxon>Rhabditida</taxon>
        <taxon>Tylenchina</taxon>
        <taxon>Cephalobomorpha</taxon>
        <taxon>Cephaloboidea</taxon>
        <taxon>Cephalobidae</taxon>
        <taxon>Acrobeloides</taxon>
    </lineage>
</organism>
<accession>A0A914DCC6</accession>
<dbReference type="InterPro" id="IPR013057">
    <property type="entry name" value="AA_transpt_TM"/>
</dbReference>
<sequence>MSFATLASSSLATNNVFSIYTISQEKSQADLINSQQNDSNTINSLRLVRPKGLSATATLINFLKGMIGPGCLALPLALKQAGLWVRFMNYKK</sequence>
<comment type="subcellular location">
    <subcellularLocation>
        <location evidence="1">Membrane</location>
    </subcellularLocation>
</comment>
<proteinExistence type="predicted"/>
<keyword evidence="3" id="KW-1133">Transmembrane helix</keyword>
<evidence type="ECO:0000259" key="5">
    <source>
        <dbReference type="Pfam" id="PF01490"/>
    </source>
</evidence>
<dbReference type="GO" id="GO:0016020">
    <property type="term" value="C:membrane"/>
    <property type="evidence" value="ECO:0007669"/>
    <property type="project" value="UniProtKB-SubCell"/>
</dbReference>
<dbReference type="AlphaFoldDB" id="A0A914DCC6"/>
<evidence type="ECO:0000256" key="1">
    <source>
        <dbReference type="ARBA" id="ARBA00004370"/>
    </source>
</evidence>
<name>A0A914DCC6_9BILA</name>